<proteinExistence type="predicted"/>
<dbReference type="InterPro" id="IPR026444">
    <property type="entry name" value="Secre_tail"/>
</dbReference>
<dbReference type="InterPro" id="IPR036116">
    <property type="entry name" value="FN3_sf"/>
</dbReference>
<dbReference type="Gene3D" id="2.60.40.10">
    <property type="entry name" value="Immunoglobulins"/>
    <property type="match status" value="1"/>
</dbReference>
<evidence type="ECO:0000313" key="4">
    <source>
        <dbReference type="EMBL" id="SDT01517.1"/>
    </source>
</evidence>
<keyword evidence="1 2" id="KW-0732">Signal</keyword>
<dbReference type="NCBIfam" id="TIGR04183">
    <property type="entry name" value="Por_Secre_tail"/>
    <property type="match status" value="1"/>
</dbReference>
<evidence type="ECO:0000256" key="2">
    <source>
        <dbReference type="SAM" id="SignalP"/>
    </source>
</evidence>
<gene>
    <name evidence="4" type="ORF">SAMN04489797_3022</name>
</gene>
<feature type="chain" id="PRO_5009264896" evidence="2">
    <location>
        <begin position="19"/>
        <end position="816"/>
    </location>
</feature>
<keyword evidence="5" id="KW-1185">Reference proteome</keyword>
<reference evidence="4 5" key="1">
    <citation type="submission" date="2016-10" db="EMBL/GenBank/DDBJ databases">
        <authorList>
            <person name="Varghese N."/>
            <person name="Submissions S."/>
        </authorList>
    </citation>
    <scope>NUCLEOTIDE SEQUENCE [LARGE SCALE GENOMIC DNA]</scope>
    <source>
        <strain evidence="4 5">RHA_55</strain>
    </source>
</reference>
<dbReference type="RefSeq" id="WP_092447466.1">
    <property type="nucleotide sequence ID" value="NZ_LT629774.1"/>
</dbReference>
<dbReference type="AlphaFoldDB" id="A0A1H1WWJ2"/>
<evidence type="ECO:0000259" key="3">
    <source>
        <dbReference type="Pfam" id="PF18962"/>
    </source>
</evidence>
<evidence type="ECO:0000313" key="5">
    <source>
        <dbReference type="Proteomes" id="UP000198963"/>
    </source>
</evidence>
<organism evidence="4 5">
    <name type="scientific">Winogradskyella sediminis</name>
    <dbReference type="NCBI Taxonomy" id="1382466"/>
    <lineage>
        <taxon>Bacteria</taxon>
        <taxon>Pseudomonadati</taxon>
        <taxon>Bacteroidota</taxon>
        <taxon>Flavobacteriia</taxon>
        <taxon>Flavobacteriales</taxon>
        <taxon>Flavobacteriaceae</taxon>
        <taxon>Winogradskyella</taxon>
    </lineage>
</organism>
<dbReference type="EMBL" id="LT629774">
    <property type="protein sequence ID" value="SDT01517.1"/>
    <property type="molecule type" value="Genomic_DNA"/>
</dbReference>
<evidence type="ECO:0000256" key="1">
    <source>
        <dbReference type="ARBA" id="ARBA00022729"/>
    </source>
</evidence>
<dbReference type="Proteomes" id="UP000198963">
    <property type="component" value="Chromosome I"/>
</dbReference>
<feature type="domain" description="Secretion system C-terminal sorting" evidence="3">
    <location>
        <begin position="746"/>
        <end position="814"/>
    </location>
</feature>
<sequence>MKHILLIVALLCVTISNAQLRTTSYVTVGGTGDYTNQPYVPQAKFSRTQTIYYPEQIKFNGEITGLRFFTAFSNTTTSPTPNTNLIFKIGHTTKEEFESGDGFIADEDLTEIGIATYYANAYEFILIFDESFNYNGIDNLVIDVEDVNPGQSSSALFGWQGTENFNNPPTRSRVRITEAFDDGSTSTSVLYQNSFAKTRFDGNLQVCQTSSVASIDNVTNTTAEFTLNENTEANHYRYVITEAGEDIPESYTVTNDLTFSVSDLLPSQDYYVNVKTDCDAFGVTSGYRSYYFKTRPNALSLPYTIDFESDFARDYAIPNYGVEINAEAANESGFGLMFNGPGYPQYLNYVDYGDPFEENQDFIRTFSMDVDLTQNAIHPILKFDISQTAEAYLRVKIKAYADDNVYTGVAEDFIYNAAYDDNDFKTASIDLSQFVGELITIKLENVSKSTTRKTYLDNIKILENDCEVITNIASVSSDNSIALNWDATADGAYEVVAAEFEENPSVDYIPADTENYTFSELPAATSYKLFVRNSCETSHSPWSKLYASTDPEYLEPGYDNYFNDEAVLETNLFSVMHSESSKLEFVNYSVYDRLVLHQRDSNAEWVGGDATTETQAWNENKDFLTGLKFKIDGAHLSDGNVDITFNQLHHYSSTPSNSWFRILINGEQYGPSYNPNTRYQDPLTTVSVDLNPYLGDDITFELQHVGRTKDYFSFTPIGGDGTVINRIVFTGNALSVEDSEYLSVKLYPNPATSEVLIEGLQHQSELTIVDVNGRALTSFTSRNTSASLDVSEYNLGLYFVEIKSGEQLQTLKFIKQ</sequence>
<dbReference type="STRING" id="1249933.SAMN04489797_3022"/>
<dbReference type="SUPFAM" id="SSF49265">
    <property type="entry name" value="Fibronectin type III"/>
    <property type="match status" value="1"/>
</dbReference>
<protein>
    <submittedName>
        <fullName evidence="4">Por secretion system C-terminal sorting domain-containing protein</fullName>
    </submittedName>
</protein>
<accession>A0A1H1WWJ2</accession>
<dbReference type="InterPro" id="IPR013783">
    <property type="entry name" value="Ig-like_fold"/>
</dbReference>
<feature type="signal peptide" evidence="2">
    <location>
        <begin position="1"/>
        <end position="18"/>
    </location>
</feature>
<name>A0A1H1WWJ2_9FLAO</name>
<dbReference type="Pfam" id="PF18962">
    <property type="entry name" value="Por_Secre_tail"/>
    <property type="match status" value="1"/>
</dbReference>